<feature type="binding site" evidence="14">
    <location>
        <position position="119"/>
    </location>
    <ligand>
        <name>FAD</name>
        <dbReference type="ChEBI" id="CHEBI:57692"/>
    </ligand>
</feature>
<gene>
    <name evidence="18" type="ORF">CYBJADRAFT_123172</name>
</gene>
<feature type="binding site" evidence="14">
    <location>
        <position position="102"/>
    </location>
    <ligand>
        <name>FAD</name>
        <dbReference type="ChEBI" id="CHEBI:57692"/>
    </ligand>
</feature>
<dbReference type="STRING" id="983966.A0A1E4SAA3"/>
<evidence type="ECO:0000256" key="4">
    <source>
        <dbReference type="ARBA" id="ARBA00022630"/>
    </source>
</evidence>
<dbReference type="FunFam" id="3.40.50.80:FF:000009">
    <property type="entry name" value="NADH-cytochrome b5 reductase"/>
    <property type="match status" value="1"/>
</dbReference>
<evidence type="ECO:0000256" key="5">
    <source>
        <dbReference type="ARBA" id="ARBA00022692"/>
    </source>
</evidence>
<evidence type="ECO:0000259" key="17">
    <source>
        <dbReference type="PROSITE" id="PS51384"/>
    </source>
</evidence>
<dbReference type="GO" id="GO:0006696">
    <property type="term" value="P:ergosterol biosynthetic process"/>
    <property type="evidence" value="ECO:0007669"/>
    <property type="project" value="TreeGrafter"/>
</dbReference>
<evidence type="ECO:0000256" key="9">
    <source>
        <dbReference type="ARBA" id="ARBA00023002"/>
    </source>
</evidence>
<dbReference type="InterPro" id="IPR008333">
    <property type="entry name" value="Cbr1-like_FAD-bd_dom"/>
</dbReference>
<keyword evidence="11" id="KW-0496">Mitochondrion</keyword>
<keyword evidence="4 14" id="KW-0285">Flavoprotein</keyword>
<evidence type="ECO:0000256" key="15">
    <source>
        <dbReference type="RuleBase" id="RU361226"/>
    </source>
</evidence>
<keyword evidence="7 14" id="KW-0274">FAD</keyword>
<dbReference type="Gene3D" id="2.40.30.10">
    <property type="entry name" value="Translation factors"/>
    <property type="match status" value="1"/>
</dbReference>
<reference evidence="18 19" key="1">
    <citation type="journal article" date="2016" name="Proc. Natl. Acad. Sci. U.S.A.">
        <title>Comparative genomics of biotechnologically important yeasts.</title>
        <authorList>
            <person name="Riley R."/>
            <person name="Haridas S."/>
            <person name="Wolfe K.H."/>
            <person name="Lopes M.R."/>
            <person name="Hittinger C.T."/>
            <person name="Goeker M."/>
            <person name="Salamov A.A."/>
            <person name="Wisecaver J.H."/>
            <person name="Long T.M."/>
            <person name="Calvey C.H."/>
            <person name="Aerts A.L."/>
            <person name="Barry K.W."/>
            <person name="Choi C."/>
            <person name="Clum A."/>
            <person name="Coughlan A.Y."/>
            <person name="Deshpande S."/>
            <person name="Douglass A.P."/>
            <person name="Hanson S.J."/>
            <person name="Klenk H.-P."/>
            <person name="LaButti K.M."/>
            <person name="Lapidus A."/>
            <person name="Lindquist E.A."/>
            <person name="Lipzen A.M."/>
            <person name="Meier-Kolthoff J.P."/>
            <person name="Ohm R.A."/>
            <person name="Otillar R.P."/>
            <person name="Pangilinan J.L."/>
            <person name="Peng Y."/>
            <person name="Rokas A."/>
            <person name="Rosa C.A."/>
            <person name="Scheuner C."/>
            <person name="Sibirny A.A."/>
            <person name="Slot J.C."/>
            <person name="Stielow J.B."/>
            <person name="Sun H."/>
            <person name="Kurtzman C.P."/>
            <person name="Blackwell M."/>
            <person name="Grigoriev I.V."/>
            <person name="Jeffries T.W."/>
        </authorList>
    </citation>
    <scope>NUCLEOTIDE SEQUENCE [LARGE SCALE GENOMIC DNA]</scope>
    <source>
        <strain evidence="19">ATCC 18201 / CBS 1600 / BCRC 20928 / JCM 3617 / NBRC 0987 / NRRL Y-1542</strain>
    </source>
</reference>
<evidence type="ECO:0000256" key="3">
    <source>
        <dbReference type="ARBA" id="ARBA00006105"/>
    </source>
</evidence>
<dbReference type="Pfam" id="PF00970">
    <property type="entry name" value="FAD_binding_6"/>
    <property type="match status" value="1"/>
</dbReference>
<keyword evidence="12 16" id="KW-0472">Membrane</keyword>
<comment type="cofactor">
    <cofactor evidence="1 14 15">
        <name>FAD</name>
        <dbReference type="ChEBI" id="CHEBI:57692"/>
    </cofactor>
</comment>
<feature type="domain" description="FAD-binding FR-type" evidence="17">
    <location>
        <begin position="47"/>
        <end position="151"/>
    </location>
</feature>
<dbReference type="InterPro" id="IPR001433">
    <property type="entry name" value="OxRdtase_FAD/NAD-bd"/>
</dbReference>
<dbReference type="EMBL" id="KV453925">
    <property type="protein sequence ID" value="ODV76395.1"/>
    <property type="molecule type" value="Genomic_DNA"/>
</dbReference>
<dbReference type="Proteomes" id="UP000094389">
    <property type="component" value="Unassembled WGS sequence"/>
</dbReference>
<dbReference type="PROSITE" id="PS51384">
    <property type="entry name" value="FAD_FR"/>
    <property type="match status" value="1"/>
</dbReference>
<comment type="similarity">
    <text evidence="3 15">Belongs to the flavoprotein pyridine nucleotide cytochrome reductase family.</text>
</comment>
<dbReference type="GeneID" id="30986864"/>
<accession>A0A1E4SAA3</accession>
<evidence type="ECO:0000256" key="1">
    <source>
        <dbReference type="ARBA" id="ARBA00001974"/>
    </source>
</evidence>
<organism evidence="18 19">
    <name type="scientific">Cyberlindnera jadinii (strain ATCC 18201 / CBS 1600 / BCRC 20928 / JCM 3617 / NBRC 0987 / NRRL Y-1542)</name>
    <name type="common">Torula yeast</name>
    <name type="synonym">Candida utilis</name>
    <dbReference type="NCBI Taxonomy" id="983966"/>
    <lineage>
        <taxon>Eukaryota</taxon>
        <taxon>Fungi</taxon>
        <taxon>Dikarya</taxon>
        <taxon>Ascomycota</taxon>
        <taxon>Saccharomycotina</taxon>
        <taxon>Saccharomycetes</taxon>
        <taxon>Phaffomycetales</taxon>
        <taxon>Phaffomycetaceae</taxon>
        <taxon>Cyberlindnera</taxon>
    </lineage>
</organism>
<keyword evidence="10 15" id="KW-0520">NAD</keyword>
<dbReference type="Gene3D" id="3.40.50.80">
    <property type="entry name" value="Nucleotide-binding domain of ferredoxin-NADP reductase (FNR) module"/>
    <property type="match status" value="1"/>
</dbReference>
<evidence type="ECO:0000256" key="6">
    <source>
        <dbReference type="ARBA" id="ARBA00022787"/>
    </source>
</evidence>
<dbReference type="OrthoDB" id="432685at2759"/>
<evidence type="ECO:0000256" key="14">
    <source>
        <dbReference type="PIRSR" id="PIRSR601834-1"/>
    </source>
</evidence>
<dbReference type="Pfam" id="PF00175">
    <property type="entry name" value="NAD_binding_1"/>
    <property type="match status" value="1"/>
</dbReference>
<dbReference type="PANTHER" id="PTHR19370:SF171">
    <property type="entry name" value="NADH-CYTOCHROME B5 REDUCTASE 2"/>
    <property type="match status" value="1"/>
</dbReference>
<feature type="binding site" evidence="14">
    <location>
        <position position="117"/>
    </location>
    <ligand>
        <name>FAD</name>
        <dbReference type="ChEBI" id="CHEBI:57692"/>
    </ligand>
</feature>
<evidence type="ECO:0000256" key="11">
    <source>
        <dbReference type="ARBA" id="ARBA00023128"/>
    </source>
</evidence>
<evidence type="ECO:0000256" key="16">
    <source>
        <dbReference type="SAM" id="Phobius"/>
    </source>
</evidence>
<dbReference type="GO" id="GO:0090524">
    <property type="term" value="F:cytochrome-b5 reductase activity, acting on NADH"/>
    <property type="evidence" value="ECO:0007669"/>
    <property type="project" value="UniProtKB-EC"/>
</dbReference>
<dbReference type="SUPFAM" id="SSF52343">
    <property type="entry name" value="Ferredoxin reductase-like, C-terminal NADP-linked domain"/>
    <property type="match status" value="1"/>
</dbReference>
<dbReference type="AlphaFoldDB" id="A0A1E4SAA3"/>
<comment type="subcellular location">
    <subcellularLocation>
        <location evidence="2">Mitochondrion outer membrane</location>
        <topology evidence="2">Single-pass membrane protein</topology>
    </subcellularLocation>
</comment>
<keyword evidence="6" id="KW-1000">Mitochondrion outer membrane</keyword>
<dbReference type="PRINTS" id="PR00406">
    <property type="entry name" value="CYTB5RDTASE"/>
</dbReference>
<protein>
    <recommendedName>
        <fullName evidence="15">NADH-cytochrome b5 reductase</fullName>
        <ecNumber evidence="15">1.6.2.2</ecNumber>
    </recommendedName>
</protein>
<feature type="binding site" evidence="14">
    <location>
        <position position="100"/>
    </location>
    <ligand>
        <name>FAD</name>
        <dbReference type="ChEBI" id="CHEBI:57692"/>
    </ligand>
</feature>
<comment type="catalytic activity">
    <reaction evidence="13 15">
        <text>2 Fe(III)-[cytochrome b5] + NADH = 2 Fe(II)-[cytochrome b5] + NAD(+) + H(+)</text>
        <dbReference type="Rhea" id="RHEA:46680"/>
        <dbReference type="Rhea" id="RHEA-COMP:10438"/>
        <dbReference type="Rhea" id="RHEA-COMP:10439"/>
        <dbReference type="ChEBI" id="CHEBI:15378"/>
        <dbReference type="ChEBI" id="CHEBI:29033"/>
        <dbReference type="ChEBI" id="CHEBI:29034"/>
        <dbReference type="ChEBI" id="CHEBI:57540"/>
        <dbReference type="ChEBI" id="CHEBI:57945"/>
        <dbReference type="EC" id="1.6.2.2"/>
    </reaction>
</comment>
<dbReference type="CDD" id="cd06183">
    <property type="entry name" value="cyt_b5_reduct_like"/>
    <property type="match status" value="1"/>
</dbReference>
<dbReference type="InterPro" id="IPR001834">
    <property type="entry name" value="CBR-like"/>
</dbReference>
<dbReference type="RefSeq" id="XP_020073434.1">
    <property type="nucleotide sequence ID" value="XM_020212468.1"/>
</dbReference>
<dbReference type="InterPro" id="IPR001709">
    <property type="entry name" value="Flavoprot_Pyr_Nucl_cyt_Rdtase"/>
</dbReference>
<name>A0A1E4SAA3_CYBJN</name>
<evidence type="ECO:0000256" key="8">
    <source>
        <dbReference type="ARBA" id="ARBA00022989"/>
    </source>
</evidence>
<feature type="binding site" evidence="14">
    <location>
        <position position="101"/>
    </location>
    <ligand>
        <name>FAD</name>
        <dbReference type="ChEBI" id="CHEBI:57692"/>
    </ligand>
</feature>
<dbReference type="InterPro" id="IPR017927">
    <property type="entry name" value="FAD-bd_FR_type"/>
</dbReference>
<dbReference type="PANTHER" id="PTHR19370">
    <property type="entry name" value="NADH-CYTOCHROME B5 REDUCTASE"/>
    <property type="match status" value="1"/>
</dbReference>
<dbReference type="EC" id="1.6.2.2" evidence="15"/>
<keyword evidence="5 16" id="KW-0812">Transmembrane</keyword>
<evidence type="ECO:0000256" key="13">
    <source>
        <dbReference type="ARBA" id="ARBA00047682"/>
    </source>
</evidence>
<dbReference type="PRINTS" id="PR00371">
    <property type="entry name" value="FPNCR"/>
</dbReference>
<evidence type="ECO:0000313" key="19">
    <source>
        <dbReference type="Proteomes" id="UP000094389"/>
    </source>
</evidence>
<proteinExistence type="inferred from homology"/>
<evidence type="ECO:0000256" key="2">
    <source>
        <dbReference type="ARBA" id="ARBA00004572"/>
    </source>
</evidence>
<dbReference type="InterPro" id="IPR039261">
    <property type="entry name" value="FNR_nucleotide-bd"/>
</dbReference>
<feature type="binding site" evidence="14">
    <location>
        <position position="168"/>
    </location>
    <ligand>
        <name>FAD</name>
        <dbReference type="ChEBI" id="CHEBI:57692"/>
    </ligand>
</feature>
<dbReference type="SUPFAM" id="SSF63380">
    <property type="entry name" value="Riboflavin synthase domain-like"/>
    <property type="match status" value="1"/>
</dbReference>
<keyword evidence="8 16" id="KW-1133">Transmembrane helix</keyword>
<evidence type="ECO:0000313" key="18">
    <source>
        <dbReference type="EMBL" id="ODV76395.1"/>
    </source>
</evidence>
<evidence type="ECO:0000256" key="12">
    <source>
        <dbReference type="ARBA" id="ARBA00023136"/>
    </source>
</evidence>
<dbReference type="FunFam" id="2.40.30.10:FF:000032">
    <property type="entry name" value="NADH-cytochrome b5 reductase"/>
    <property type="match status" value="1"/>
</dbReference>
<evidence type="ECO:0000256" key="10">
    <source>
        <dbReference type="ARBA" id="ARBA00023027"/>
    </source>
</evidence>
<dbReference type="InterPro" id="IPR017938">
    <property type="entry name" value="Riboflavin_synthase-like_b-brl"/>
</dbReference>
<evidence type="ECO:0000256" key="7">
    <source>
        <dbReference type="ARBA" id="ARBA00022827"/>
    </source>
</evidence>
<sequence length="297" mass="32464">MSLISRLTSSKFIVPVAVGTAAVAATLAFSTLRPLANEPAAAFKGDDQWIDLKLIKYEDLSHDSRKFTFALPSEDVKSGLVTASILLAKYVTPKGSNVVRPYTPVSDPEQTGTIEFVIKKYPTGKFGNHIFGLKENDTVSFKGPIIKWKWTPNQFKSVTLIGGGSGITPLYQLLHQITKDPQEKTKVNLVYGSKTAEDTLLKKEIDEIAAKFPDRVNVTYFLDEASPSAPNAQVGYITKEWLAKNIPGPSADHHVYVCGPPPLYEAISGNKVSPSDQGEVTGALKELGFTKEEVFKF</sequence>
<keyword evidence="9 15" id="KW-0560">Oxidoreductase</keyword>
<feature type="transmembrane region" description="Helical" evidence="16">
    <location>
        <begin position="12"/>
        <end position="32"/>
    </location>
</feature>
<dbReference type="GO" id="GO:0005741">
    <property type="term" value="C:mitochondrial outer membrane"/>
    <property type="evidence" value="ECO:0007669"/>
    <property type="project" value="UniProtKB-SubCell"/>
</dbReference>
<feature type="binding site" evidence="14">
    <location>
        <position position="125"/>
    </location>
    <ligand>
        <name>FAD</name>
        <dbReference type="ChEBI" id="CHEBI:57692"/>
    </ligand>
</feature>
<dbReference type="OMA" id="KGPEMQK"/>
<keyword evidence="19" id="KW-1185">Reference proteome</keyword>